<protein>
    <recommendedName>
        <fullName evidence="5">DRBM domain-containing protein</fullName>
    </recommendedName>
</protein>
<dbReference type="EMBL" id="CM035431">
    <property type="protein sequence ID" value="KAH7296798.1"/>
    <property type="molecule type" value="Genomic_DNA"/>
</dbReference>
<keyword evidence="2 3" id="KW-0694">RNA-binding</keyword>
<evidence type="ECO:0000313" key="6">
    <source>
        <dbReference type="EMBL" id="KAH7296799.1"/>
    </source>
</evidence>
<dbReference type="SMART" id="SM00358">
    <property type="entry name" value="DSRM"/>
    <property type="match status" value="2"/>
</dbReference>
<feature type="domain" description="DRBM" evidence="5">
    <location>
        <begin position="1"/>
        <end position="70"/>
    </location>
</feature>
<dbReference type="OrthoDB" id="5988181at2759"/>
<dbReference type="EMBL" id="CM035431">
    <property type="protein sequence ID" value="KAH7296800.1"/>
    <property type="molecule type" value="Genomic_DNA"/>
</dbReference>
<dbReference type="PANTHER" id="PTHR46031:SF26">
    <property type="entry name" value="DOUBLE-STRANDED RNA-BINDING PROTEIN 2"/>
    <property type="match status" value="1"/>
</dbReference>
<dbReference type="OMA" id="QRDEEDW"/>
<feature type="compositionally biased region" description="Polar residues" evidence="4">
    <location>
        <begin position="158"/>
        <end position="182"/>
    </location>
</feature>
<dbReference type="InterPro" id="IPR014720">
    <property type="entry name" value="dsRBD_dom"/>
</dbReference>
<dbReference type="CDD" id="cd19907">
    <property type="entry name" value="DSRM_AtDRB-like_rpt1"/>
    <property type="match status" value="1"/>
</dbReference>
<dbReference type="SUPFAM" id="SSF54768">
    <property type="entry name" value="dsRNA-binding domain-like"/>
    <property type="match status" value="2"/>
</dbReference>
<feature type="region of interest" description="Disordered" evidence="4">
    <location>
        <begin position="154"/>
        <end position="205"/>
    </location>
</feature>
<dbReference type="PROSITE" id="PS50137">
    <property type="entry name" value="DS_RBD"/>
    <property type="match status" value="2"/>
</dbReference>
<reference evidence="6" key="1">
    <citation type="submission" date="2021-08" db="EMBL/GenBank/DDBJ databases">
        <title>WGS assembly of Ceratopteris richardii.</title>
        <authorList>
            <person name="Marchant D.B."/>
            <person name="Chen G."/>
            <person name="Jenkins J."/>
            <person name="Shu S."/>
            <person name="Leebens-Mack J."/>
            <person name="Grimwood J."/>
            <person name="Schmutz J."/>
            <person name="Soltis P."/>
            <person name="Soltis D."/>
            <person name="Chen Z.-H."/>
        </authorList>
    </citation>
    <scope>NUCLEOTIDE SEQUENCE</scope>
    <source>
        <strain evidence="6">Whitten #5841</strain>
        <tissue evidence="6">Leaf</tissue>
    </source>
</reference>
<dbReference type="GO" id="GO:0003725">
    <property type="term" value="F:double-stranded RNA binding"/>
    <property type="evidence" value="ECO:0007669"/>
    <property type="project" value="InterPro"/>
</dbReference>
<dbReference type="FunFam" id="3.30.160.20:FF:000036">
    <property type="entry name" value="Double-stranded RNA-binding protein 2"/>
    <property type="match status" value="2"/>
</dbReference>
<evidence type="ECO:0000256" key="3">
    <source>
        <dbReference type="PROSITE-ProRule" id="PRU00266"/>
    </source>
</evidence>
<dbReference type="Gene3D" id="3.30.160.20">
    <property type="match status" value="2"/>
</dbReference>
<evidence type="ECO:0000313" key="7">
    <source>
        <dbReference type="Proteomes" id="UP000825935"/>
    </source>
</evidence>
<gene>
    <name evidence="6" type="ORF">KP509_26G039500</name>
</gene>
<dbReference type="InterPro" id="IPR044450">
    <property type="entry name" value="AtDRB-like_DSRM_1"/>
</dbReference>
<keyword evidence="7" id="KW-1185">Reference proteome</keyword>
<dbReference type="CDD" id="cd19908">
    <property type="entry name" value="DSRM_AtDRB-like_rpt2"/>
    <property type="match status" value="1"/>
</dbReference>
<dbReference type="EMBL" id="CM035431">
    <property type="protein sequence ID" value="KAH7296799.1"/>
    <property type="molecule type" value="Genomic_DNA"/>
</dbReference>
<evidence type="ECO:0000256" key="4">
    <source>
        <dbReference type="SAM" id="MobiDB-lite"/>
    </source>
</evidence>
<sequence>MYKNQLQELAQRSCVNLPAYSCIREGPDHAPRFKATVNFNGEIFESPHFCTTLRQAEHAAAEVALNTLSKRGPSQFLAAKIMDETSVCKNLLQETAQRVGVSLPVYTTMKLGPGHLPVFKCLVEVAGKVFAGEPAKTKKQAEKNAAMAAWSVIKQWKQPPSTTSPEGGSTNDADGGNNSNALTLYRRDNKASQMQPFQRRYGGRANTRVVNFKGKNRVGRDSSPASGHFQYAASSSFASPSAEVLLEDRRFVFGSQSNVCSGMDSSRSIGGYQRSPAVFDGDSTTLITQDAFAKGRACGNSIGGILPLPRHHQPQLQQQRLSRFSFQSHSDRFELRRSLMEELELHNEEGDEDWLSGLGKADSLMHHSQKQQCHPQSLTASPSDRRHSGLERRAMFQSQSDRFELKPSVLDELYYNDEEGLWLRGEIMQPAAMLERARLHSECENGCIVCYDGNRVSSHSSQDSISLSSNDFGSMTNAFGVGYRDASNMQTSTFRDVPGSDAPYSFYSDGKKFAGPFVGFQGSSSSNLSYDDVERGSSFKDNHYHGDRASSYIGSNYEMDRSTSSYVNFSTIEGPTHYYFNSEGGKNTFSGYQANVRNRGLSDNESGPSSSSPWPSAAHLWMSTQAGSQIPGLRHANSIAPPVRIRQTIAVCSAPPPRCPTIESTAASNSYLQERNPPSILEDPTGSSEASACELFSQLRI</sequence>
<proteinExistence type="predicted"/>
<dbReference type="InterPro" id="IPR044451">
    <property type="entry name" value="AtDRB-like_DSRM_2"/>
</dbReference>
<evidence type="ECO:0000256" key="1">
    <source>
        <dbReference type="ARBA" id="ARBA00022737"/>
    </source>
</evidence>
<evidence type="ECO:0000259" key="5">
    <source>
        <dbReference type="PROSITE" id="PS50137"/>
    </source>
</evidence>
<dbReference type="Proteomes" id="UP000825935">
    <property type="component" value="Chromosome 26"/>
</dbReference>
<accession>A0A8T2RK47</accession>
<organism evidence="6 7">
    <name type="scientific">Ceratopteris richardii</name>
    <name type="common">Triangle waterfern</name>
    <dbReference type="NCBI Taxonomy" id="49495"/>
    <lineage>
        <taxon>Eukaryota</taxon>
        <taxon>Viridiplantae</taxon>
        <taxon>Streptophyta</taxon>
        <taxon>Embryophyta</taxon>
        <taxon>Tracheophyta</taxon>
        <taxon>Polypodiopsida</taxon>
        <taxon>Polypodiidae</taxon>
        <taxon>Polypodiales</taxon>
        <taxon>Pteridineae</taxon>
        <taxon>Pteridaceae</taxon>
        <taxon>Parkerioideae</taxon>
        <taxon>Ceratopteris</taxon>
    </lineage>
</organism>
<feature type="region of interest" description="Disordered" evidence="4">
    <location>
        <begin position="365"/>
        <end position="388"/>
    </location>
</feature>
<feature type="domain" description="DRBM" evidence="5">
    <location>
        <begin position="87"/>
        <end position="155"/>
    </location>
</feature>
<dbReference type="PANTHER" id="PTHR46031">
    <property type="match status" value="1"/>
</dbReference>
<comment type="caution">
    <text evidence="6">The sequence shown here is derived from an EMBL/GenBank/DDBJ whole genome shotgun (WGS) entry which is preliminary data.</text>
</comment>
<dbReference type="Pfam" id="PF00035">
    <property type="entry name" value="dsrm"/>
    <property type="match status" value="2"/>
</dbReference>
<dbReference type="AlphaFoldDB" id="A0A8T2RK47"/>
<keyword evidence="1" id="KW-0677">Repeat</keyword>
<feature type="compositionally biased region" description="Polar residues" evidence="4">
    <location>
        <begin position="370"/>
        <end position="382"/>
    </location>
</feature>
<evidence type="ECO:0000256" key="2">
    <source>
        <dbReference type="ARBA" id="ARBA00022884"/>
    </source>
</evidence>
<name>A0A8T2RK47_CERRI</name>